<dbReference type="Proteomes" id="UP000779574">
    <property type="component" value="Unassembled WGS sequence"/>
</dbReference>
<reference evidence="1" key="1">
    <citation type="journal article" date="2021" name="J Fungi (Basel)">
        <title>Virulence traits and population genomics of the black yeast Aureobasidium melanogenum.</title>
        <authorList>
            <person name="Cernosa A."/>
            <person name="Sun X."/>
            <person name="Gostincar C."/>
            <person name="Fang C."/>
            <person name="Gunde-Cimerman N."/>
            <person name="Song Z."/>
        </authorList>
    </citation>
    <scope>NUCLEOTIDE SEQUENCE</scope>
    <source>
        <strain evidence="1">EXF-9911</strain>
    </source>
</reference>
<dbReference type="EMBL" id="JAHFXF010001922">
    <property type="protein sequence ID" value="KAG9661597.1"/>
    <property type="molecule type" value="Genomic_DNA"/>
</dbReference>
<gene>
    <name evidence="1" type="ORF">KCU76_g19305</name>
</gene>
<feature type="non-terminal residue" evidence="1">
    <location>
        <position position="1"/>
    </location>
</feature>
<evidence type="ECO:0000313" key="2">
    <source>
        <dbReference type="Proteomes" id="UP000779574"/>
    </source>
</evidence>
<organism evidence="1 2">
    <name type="scientific">Aureobasidium melanogenum</name>
    <name type="common">Aureobasidium pullulans var. melanogenum</name>
    <dbReference type="NCBI Taxonomy" id="46634"/>
    <lineage>
        <taxon>Eukaryota</taxon>
        <taxon>Fungi</taxon>
        <taxon>Dikarya</taxon>
        <taxon>Ascomycota</taxon>
        <taxon>Pezizomycotina</taxon>
        <taxon>Dothideomycetes</taxon>
        <taxon>Dothideomycetidae</taxon>
        <taxon>Dothideales</taxon>
        <taxon>Saccotheciaceae</taxon>
        <taxon>Aureobasidium</taxon>
    </lineage>
</organism>
<dbReference type="AlphaFoldDB" id="A0A9P8DWT7"/>
<protein>
    <submittedName>
        <fullName evidence="1">Uncharacterized protein</fullName>
    </submittedName>
</protein>
<sequence length="55" mass="6231">MYNAHRGIAGAPAPPNNRLVELLEQVRAEFEAQGGRANEYEHQLANQIQEMELVR</sequence>
<comment type="caution">
    <text evidence="1">The sequence shown here is derived from an EMBL/GenBank/DDBJ whole genome shotgun (WGS) entry which is preliminary data.</text>
</comment>
<evidence type="ECO:0000313" key="1">
    <source>
        <dbReference type="EMBL" id="KAG9661597.1"/>
    </source>
</evidence>
<proteinExistence type="predicted"/>
<reference evidence="1" key="2">
    <citation type="submission" date="2021-08" db="EMBL/GenBank/DDBJ databases">
        <authorList>
            <person name="Gostincar C."/>
            <person name="Sun X."/>
            <person name="Song Z."/>
            <person name="Gunde-Cimerman N."/>
        </authorList>
    </citation>
    <scope>NUCLEOTIDE SEQUENCE</scope>
    <source>
        <strain evidence="1">EXF-9911</strain>
    </source>
</reference>
<accession>A0A9P8DWT7</accession>
<dbReference type="Gene3D" id="1.20.5.340">
    <property type="match status" value="1"/>
</dbReference>
<name>A0A9P8DWT7_AURME</name>